<dbReference type="PROSITE" id="PS01124">
    <property type="entry name" value="HTH_ARAC_FAMILY_2"/>
    <property type="match status" value="1"/>
</dbReference>
<dbReference type="Gene3D" id="1.10.10.60">
    <property type="entry name" value="Homeodomain-like"/>
    <property type="match status" value="2"/>
</dbReference>
<dbReference type="SUPFAM" id="SSF46689">
    <property type="entry name" value="Homeodomain-like"/>
    <property type="match status" value="1"/>
</dbReference>
<dbReference type="InterPro" id="IPR018060">
    <property type="entry name" value="HTH_AraC"/>
</dbReference>
<keyword evidence="3" id="KW-0804">Transcription</keyword>
<keyword evidence="6" id="KW-1185">Reference proteome</keyword>
<dbReference type="PANTHER" id="PTHR43280">
    <property type="entry name" value="ARAC-FAMILY TRANSCRIPTIONAL REGULATOR"/>
    <property type="match status" value="1"/>
</dbReference>
<dbReference type="Gene3D" id="2.60.120.10">
    <property type="entry name" value="Jelly Rolls"/>
    <property type="match status" value="1"/>
</dbReference>
<dbReference type="GO" id="GO:0043565">
    <property type="term" value="F:sequence-specific DNA binding"/>
    <property type="evidence" value="ECO:0007669"/>
    <property type="project" value="InterPro"/>
</dbReference>
<dbReference type="InterPro" id="IPR014710">
    <property type="entry name" value="RmlC-like_jellyroll"/>
</dbReference>
<proteinExistence type="predicted"/>
<keyword evidence="2" id="KW-0238">DNA-binding</keyword>
<sequence>MRILPFKIPKSEQATFIFQVDDDESFFDKLHKHEEIQISLIFQGSGTLIIGSTVNFYNQGDIVVIGSNLPHVFKSDLKAHKESKMFTLFFTKDSFGKHFFELDPLKEMSPFFERAKYGFKILTKKKQLIKLFHSLENNNRHNQFIVLLKIIKICSTVNYISLSSFVYMRKFSEHEGKKIRDVIEYTMNNFQDEITLDCISNVAALNKNSFCKYFKTHTNKTYFEFLNKIRVEYASKLLINNTELQIAEIAFASGFKNISNFNRQFKKLKHQSPSGFRKKRI</sequence>
<dbReference type="InterPro" id="IPR009057">
    <property type="entry name" value="Homeodomain-like_sf"/>
</dbReference>
<dbReference type="SMART" id="SM00342">
    <property type="entry name" value="HTH_ARAC"/>
    <property type="match status" value="1"/>
</dbReference>
<comment type="caution">
    <text evidence="5">The sequence shown here is derived from an EMBL/GenBank/DDBJ whole genome shotgun (WGS) entry which is preliminary data.</text>
</comment>
<reference evidence="5 6" key="1">
    <citation type="submission" date="2020-07" db="EMBL/GenBank/DDBJ databases">
        <title>Bacterium isolated from marine sediment.</title>
        <authorList>
            <person name="Shang D."/>
        </authorList>
    </citation>
    <scope>NUCLEOTIDE SEQUENCE [LARGE SCALE GENOMIC DNA]</scope>
    <source>
        <strain evidence="5 6">F6074</strain>
    </source>
</reference>
<gene>
    <name evidence="5" type="ORF">H3Z82_18855</name>
</gene>
<dbReference type="Pfam" id="PF12833">
    <property type="entry name" value="HTH_18"/>
    <property type="match status" value="1"/>
</dbReference>
<dbReference type="PANTHER" id="PTHR43280:SF2">
    <property type="entry name" value="HTH-TYPE TRANSCRIPTIONAL REGULATOR EXSA"/>
    <property type="match status" value="1"/>
</dbReference>
<evidence type="ECO:0000259" key="4">
    <source>
        <dbReference type="PROSITE" id="PS01124"/>
    </source>
</evidence>
<accession>A0A7W2R5D0</accession>
<feature type="domain" description="HTH araC/xylS-type" evidence="4">
    <location>
        <begin position="180"/>
        <end position="279"/>
    </location>
</feature>
<evidence type="ECO:0000313" key="6">
    <source>
        <dbReference type="Proteomes" id="UP000541857"/>
    </source>
</evidence>
<organism evidence="5 6">
    <name type="scientific">Gelidibacter maritimus</name>
    <dbReference type="NCBI Taxonomy" id="2761487"/>
    <lineage>
        <taxon>Bacteria</taxon>
        <taxon>Pseudomonadati</taxon>
        <taxon>Bacteroidota</taxon>
        <taxon>Flavobacteriia</taxon>
        <taxon>Flavobacteriales</taxon>
        <taxon>Flavobacteriaceae</taxon>
        <taxon>Gelidibacter</taxon>
    </lineage>
</organism>
<dbReference type="AlphaFoldDB" id="A0A7W2R5D0"/>
<dbReference type="GO" id="GO:0003700">
    <property type="term" value="F:DNA-binding transcription factor activity"/>
    <property type="evidence" value="ECO:0007669"/>
    <property type="project" value="InterPro"/>
</dbReference>
<name>A0A7W2R5D0_9FLAO</name>
<evidence type="ECO:0000313" key="5">
    <source>
        <dbReference type="EMBL" id="MBA6154784.1"/>
    </source>
</evidence>
<evidence type="ECO:0000256" key="3">
    <source>
        <dbReference type="ARBA" id="ARBA00023163"/>
    </source>
</evidence>
<dbReference type="SUPFAM" id="SSF51182">
    <property type="entry name" value="RmlC-like cupins"/>
    <property type="match status" value="1"/>
</dbReference>
<dbReference type="RefSeq" id="WP_182207038.1">
    <property type="nucleotide sequence ID" value="NZ_JACGLT010000026.1"/>
</dbReference>
<dbReference type="Proteomes" id="UP000541857">
    <property type="component" value="Unassembled WGS sequence"/>
</dbReference>
<evidence type="ECO:0000256" key="1">
    <source>
        <dbReference type="ARBA" id="ARBA00023015"/>
    </source>
</evidence>
<keyword evidence="1" id="KW-0805">Transcription regulation</keyword>
<dbReference type="InterPro" id="IPR011051">
    <property type="entry name" value="RmlC_Cupin_sf"/>
</dbReference>
<evidence type="ECO:0000256" key="2">
    <source>
        <dbReference type="ARBA" id="ARBA00023125"/>
    </source>
</evidence>
<dbReference type="EMBL" id="JACGLT010000026">
    <property type="protein sequence ID" value="MBA6154784.1"/>
    <property type="molecule type" value="Genomic_DNA"/>
</dbReference>
<protein>
    <submittedName>
        <fullName evidence="5">Helix-turn-helix domain-containing protein</fullName>
    </submittedName>
</protein>